<proteinExistence type="inferred from homology"/>
<keyword evidence="12" id="KW-0472">Membrane</keyword>
<dbReference type="Pfam" id="PF00175">
    <property type="entry name" value="NAD_binding_1"/>
    <property type="match status" value="1"/>
</dbReference>
<evidence type="ECO:0000256" key="14">
    <source>
        <dbReference type="PIRSR" id="PIRSR601834-1"/>
    </source>
</evidence>
<dbReference type="InterPro" id="IPR017927">
    <property type="entry name" value="FAD-bd_FR_type"/>
</dbReference>
<organism evidence="17 18">
    <name type="scientific">Globisporangium ultimum (strain ATCC 200006 / CBS 805.95 / DAOM BR144)</name>
    <name type="common">Pythium ultimum</name>
    <dbReference type="NCBI Taxonomy" id="431595"/>
    <lineage>
        <taxon>Eukaryota</taxon>
        <taxon>Sar</taxon>
        <taxon>Stramenopiles</taxon>
        <taxon>Oomycota</taxon>
        <taxon>Peronosporomycetes</taxon>
        <taxon>Pythiales</taxon>
        <taxon>Pythiaceae</taxon>
        <taxon>Globisporangium</taxon>
    </lineage>
</organism>
<evidence type="ECO:0000313" key="17">
    <source>
        <dbReference type="EnsemblProtists" id="PYU1_T003550"/>
    </source>
</evidence>
<comment type="similarity">
    <text evidence="4 15">Belongs to the flavoprotein pyridine nucleotide cytochrome reductase family.</text>
</comment>
<keyword evidence="11" id="KW-0496">Mitochondrion</keyword>
<comment type="cofactor">
    <cofactor evidence="1 14 15">
        <name>FAD</name>
        <dbReference type="ChEBI" id="CHEBI:57692"/>
    </cofactor>
</comment>
<keyword evidence="8" id="KW-1133">Transmembrane helix</keyword>
<keyword evidence="6" id="KW-0812">Transmembrane</keyword>
<keyword evidence="10 15" id="KW-0520">NAD</keyword>
<dbReference type="PANTHER" id="PTHR19370">
    <property type="entry name" value="NADH-CYTOCHROME B5 REDUCTASE"/>
    <property type="match status" value="1"/>
</dbReference>
<dbReference type="GO" id="GO:0016020">
    <property type="term" value="C:membrane"/>
    <property type="evidence" value="ECO:0007669"/>
    <property type="project" value="UniProtKB-SubCell"/>
</dbReference>
<evidence type="ECO:0000256" key="1">
    <source>
        <dbReference type="ARBA" id="ARBA00001974"/>
    </source>
</evidence>
<dbReference type="HOGENOM" id="CLU_003827_9_1_1"/>
<dbReference type="STRING" id="431595.K3WF09"/>
<dbReference type="SUPFAM" id="SSF63380">
    <property type="entry name" value="Riboflavin synthase domain-like"/>
    <property type="match status" value="1"/>
</dbReference>
<evidence type="ECO:0000256" key="6">
    <source>
        <dbReference type="ARBA" id="ARBA00022692"/>
    </source>
</evidence>
<keyword evidence="7 14" id="KW-0274">FAD</keyword>
<accession>K3WF09</accession>
<evidence type="ECO:0000259" key="16">
    <source>
        <dbReference type="PROSITE" id="PS51384"/>
    </source>
</evidence>
<dbReference type="OMA" id="KGPEMQK"/>
<dbReference type="AlphaFoldDB" id="K3WF09"/>
<feature type="binding site" evidence="14">
    <location>
        <position position="131"/>
    </location>
    <ligand>
        <name>FAD</name>
        <dbReference type="ChEBI" id="CHEBI:57692"/>
    </ligand>
</feature>
<dbReference type="PANTHER" id="PTHR19370:SF171">
    <property type="entry name" value="NADH-CYTOCHROME B5 REDUCTASE 2"/>
    <property type="match status" value="1"/>
</dbReference>
<evidence type="ECO:0000256" key="15">
    <source>
        <dbReference type="RuleBase" id="RU361226"/>
    </source>
</evidence>
<feature type="binding site" evidence="14">
    <location>
        <position position="104"/>
    </location>
    <ligand>
        <name>FAD</name>
        <dbReference type="ChEBI" id="CHEBI:57692"/>
    </ligand>
</feature>
<evidence type="ECO:0000256" key="4">
    <source>
        <dbReference type="ARBA" id="ARBA00006105"/>
    </source>
</evidence>
<feature type="binding site" evidence="14">
    <location>
        <position position="105"/>
    </location>
    <ligand>
        <name>FAD</name>
        <dbReference type="ChEBI" id="CHEBI:57692"/>
    </ligand>
</feature>
<dbReference type="InterPro" id="IPR039261">
    <property type="entry name" value="FNR_nucleotide-bd"/>
</dbReference>
<evidence type="ECO:0000256" key="13">
    <source>
        <dbReference type="ARBA" id="ARBA00047682"/>
    </source>
</evidence>
<dbReference type="FunFam" id="3.40.50.80:FF:000009">
    <property type="entry name" value="NADH-cytochrome b5 reductase"/>
    <property type="match status" value="1"/>
</dbReference>
<feature type="binding site" evidence="14">
    <location>
        <position position="172"/>
    </location>
    <ligand>
        <name>FAD</name>
        <dbReference type="ChEBI" id="CHEBI:57692"/>
    </ligand>
</feature>
<evidence type="ECO:0000256" key="10">
    <source>
        <dbReference type="ARBA" id="ARBA00023027"/>
    </source>
</evidence>
<dbReference type="Proteomes" id="UP000019132">
    <property type="component" value="Unassembled WGS sequence"/>
</dbReference>
<dbReference type="VEuPathDB" id="FungiDB:PYU1_G003540"/>
<dbReference type="InParanoid" id="K3WF09"/>
<feature type="binding site" evidence="14">
    <location>
        <position position="121"/>
    </location>
    <ligand>
        <name>FAD</name>
        <dbReference type="ChEBI" id="CHEBI:57692"/>
    </ligand>
</feature>
<dbReference type="PRINTS" id="PR00371">
    <property type="entry name" value="FPNCR"/>
</dbReference>
<dbReference type="InterPro" id="IPR001433">
    <property type="entry name" value="OxRdtase_FAD/NAD-bd"/>
</dbReference>
<protein>
    <recommendedName>
        <fullName evidence="15">NADH-cytochrome b5 reductase</fullName>
        <ecNumber evidence="15">1.6.2.2</ecNumber>
    </recommendedName>
</protein>
<dbReference type="GO" id="GO:0090524">
    <property type="term" value="F:cytochrome-b5 reductase activity, acting on NADH"/>
    <property type="evidence" value="ECO:0007669"/>
    <property type="project" value="UniProtKB-EC"/>
</dbReference>
<evidence type="ECO:0000256" key="9">
    <source>
        <dbReference type="ARBA" id="ARBA00023002"/>
    </source>
</evidence>
<comment type="subcellular location">
    <subcellularLocation>
        <location evidence="3">Membrane</location>
    </subcellularLocation>
    <subcellularLocation>
        <location evidence="2">Mitochondrion</location>
    </subcellularLocation>
</comment>
<dbReference type="Pfam" id="PF00970">
    <property type="entry name" value="FAD_binding_6"/>
    <property type="match status" value="1"/>
</dbReference>
<evidence type="ECO:0000256" key="3">
    <source>
        <dbReference type="ARBA" id="ARBA00004370"/>
    </source>
</evidence>
<dbReference type="Gene3D" id="3.40.50.80">
    <property type="entry name" value="Nucleotide-binding domain of ferredoxin-NADP reductase (FNR) module"/>
    <property type="match status" value="1"/>
</dbReference>
<dbReference type="InterPro" id="IPR008333">
    <property type="entry name" value="Cbr1-like_FAD-bd_dom"/>
</dbReference>
<name>K3WF09_GLOUD</name>
<dbReference type="eggNOG" id="KOG0534">
    <property type="taxonomic scope" value="Eukaryota"/>
</dbReference>
<dbReference type="FunFam" id="2.40.30.10:FF:000069">
    <property type="entry name" value="NADH-cytochrome b5 reductase"/>
    <property type="match status" value="1"/>
</dbReference>
<evidence type="ECO:0000256" key="2">
    <source>
        <dbReference type="ARBA" id="ARBA00004173"/>
    </source>
</evidence>
<reference evidence="18" key="1">
    <citation type="journal article" date="2010" name="Genome Biol.">
        <title>Genome sequence of the necrotrophic plant pathogen Pythium ultimum reveals original pathogenicity mechanisms and effector repertoire.</title>
        <authorList>
            <person name="Levesque C.A."/>
            <person name="Brouwer H."/>
            <person name="Cano L."/>
            <person name="Hamilton J.P."/>
            <person name="Holt C."/>
            <person name="Huitema E."/>
            <person name="Raffaele S."/>
            <person name="Robideau G.P."/>
            <person name="Thines M."/>
            <person name="Win J."/>
            <person name="Zerillo M.M."/>
            <person name="Beakes G.W."/>
            <person name="Boore J.L."/>
            <person name="Busam D."/>
            <person name="Dumas B."/>
            <person name="Ferriera S."/>
            <person name="Fuerstenberg S.I."/>
            <person name="Gachon C.M."/>
            <person name="Gaulin E."/>
            <person name="Govers F."/>
            <person name="Grenville-Briggs L."/>
            <person name="Horner N."/>
            <person name="Hostetler J."/>
            <person name="Jiang R.H."/>
            <person name="Johnson J."/>
            <person name="Krajaejun T."/>
            <person name="Lin H."/>
            <person name="Meijer H.J."/>
            <person name="Moore B."/>
            <person name="Morris P."/>
            <person name="Phuntmart V."/>
            <person name="Puiu D."/>
            <person name="Shetty J."/>
            <person name="Stajich J.E."/>
            <person name="Tripathy S."/>
            <person name="Wawra S."/>
            <person name="van West P."/>
            <person name="Whitty B.R."/>
            <person name="Coutinho P.M."/>
            <person name="Henrissat B."/>
            <person name="Martin F."/>
            <person name="Thomas P.D."/>
            <person name="Tyler B.M."/>
            <person name="De Vries R.P."/>
            <person name="Kamoun S."/>
            <person name="Yandell M."/>
            <person name="Tisserat N."/>
            <person name="Buell C.R."/>
        </authorList>
    </citation>
    <scope>NUCLEOTIDE SEQUENCE</scope>
    <source>
        <strain evidence="18">DAOM:BR144</strain>
    </source>
</reference>
<dbReference type="FunCoup" id="K3WF09">
    <property type="interactions" value="110"/>
</dbReference>
<keyword evidence="18" id="KW-1185">Reference proteome</keyword>
<feature type="binding site" evidence="14">
    <location>
        <position position="106"/>
    </location>
    <ligand>
        <name>FAD</name>
        <dbReference type="ChEBI" id="CHEBI:57692"/>
    </ligand>
</feature>
<evidence type="ECO:0000313" key="18">
    <source>
        <dbReference type="Proteomes" id="UP000019132"/>
    </source>
</evidence>
<evidence type="ECO:0000256" key="11">
    <source>
        <dbReference type="ARBA" id="ARBA00023128"/>
    </source>
</evidence>
<dbReference type="Gene3D" id="2.40.30.10">
    <property type="entry name" value="Translation factors"/>
    <property type="match status" value="1"/>
</dbReference>
<dbReference type="InterPro" id="IPR001709">
    <property type="entry name" value="Flavoprot_Pyr_Nucl_cyt_Rdtase"/>
</dbReference>
<dbReference type="PRINTS" id="PR00406">
    <property type="entry name" value="CYTB5RDTASE"/>
</dbReference>
<feature type="binding site" evidence="14">
    <location>
        <position position="123"/>
    </location>
    <ligand>
        <name>FAD</name>
        <dbReference type="ChEBI" id="CHEBI:57692"/>
    </ligand>
</feature>
<evidence type="ECO:0000256" key="5">
    <source>
        <dbReference type="ARBA" id="ARBA00022630"/>
    </source>
</evidence>
<dbReference type="SUPFAM" id="SSF52343">
    <property type="entry name" value="Ferredoxin reductase-like, C-terminal NADP-linked domain"/>
    <property type="match status" value="1"/>
</dbReference>
<dbReference type="EnsemblProtists" id="PYU1_T003550">
    <property type="protein sequence ID" value="PYU1_T003550"/>
    <property type="gene ID" value="PYU1_G003540"/>
</dbReference>
<dbReference type="EMBL" id="GL376638">
    <property type="status" value="NOT_ANNOTATED_CDS"/>
    <property type="molecule type" value="Genomic_DNA"/>
</dbReference>
<dbReference type="EC" id="1.6.2.2" evidence="15"/>
<evidence type="ECO:0000256" key="8">
    <source>
        <dbReference type="ARBA" id="ARBA00022989"/>
    </source>
</evidence>
<dbReference type="PROSITE" id="PS51384">
    <property type="entry name" value="FAD_FR"/>
    <property type="match status" value="1"/>
</dbReference>
<keyword evidence="5 14" id="KW-0285">Flavoprotein</keyword>
<dbReference type="GO" id="GO:0005739">
    <property type="term" value="C:mitochondrion"/>
    <property type="evidence" value="ECO:0007669"/>
    <property type="project" value="UniProtKB-SubCell"/>
</dbReference>
<sequence length="299" mass="32518">MWTALRISRPNRQTLVSTSAVLSAMGLATATSSSASNAAAASTEPKVALSAGEFRTFKVSKVEDVTHDTKRVVFDLPGPDYEMGLSVASCLLAKADINGAPVVRPYTPVNTNSEKGVLELVVKGYPKGLLSKHIVELQVGDSLEMKGPFVKFKYEPNTYKKIGFIAGGSGLTPLLQVAKEILRNPADETEVTLVFANNAERDIILREELDALAYMYPQFKVHYVLSQASEGWTGRTGFVTKEIIQELLPAPSDENLVCVCGPPPMMEALSGDKNPDKTQGELRGLLKELQYTSSQVYKF</sequence>
<feature type="domain" description="FAD-binding FR-type" evidence="16">
    <location>
        <begin position="52"/>
        <end position="155"/>
    </location>
</feature>
<dbReference type="InterPro" id="IPR017938">
    <property type="entry name" value="Riboflavin_synthase-like_b-brl"/>
</dbReference>
<evidence type="ECO:0000256" key="12">
    <source>
        <dbReference type="ARBA" id="ARBA00023136"/>
    </source>
</evidence>
<reference evidence="17" key="3">
    <citation type="submission" date="2015-02" db="UniProtKB">
        <authorList>
            <consortium name="EnsemblProtists"/>
        </authorList>
    </citation>
    <scope>IDENTIFICATION</scope>
    <source>
        <strain evidence="17">DAOM BR144</strain>
    </source>
</reference>
<evidence type="ECO:0000256" key="7">
    <source>
        <dbReference type="ARBA" id="ARBA00022827"/>
    </source>
</evidence>
<keyword evidence="9 15" id="KW-0560">Oxidoreductase</keyword>
<reference evidence="18" key="2">
    <citation type="submission" date="2010-04" db="EMBL/GenBank/DDBJ databases">
        <authorList>
            <person name="Buell R."/>
            <person name="Hamilton J."/>
            <person name="Hostetler J."/>
        </authorList>
    </citation>
    <scope>NUCLEOTIDE SEQUENCE [LARGE SCALE GENOMIC DNA]</scope>
    <source>
        <strain evidence="18">DAOM:BR144</strain>
    </source>
</reference>
<dbReference type="InterPro" id="IPR001834">
    <property type="entry name" value="CBR-like"/>
</dbReference>
<dbReference type="CDD" id="cd06183">
    <property type="entry name" value="cyt_b5_reduct_like"/>
    <property type="match status" value="1"/>
</dbReference>
<comment type="catalytic activity">
    <reaction evidence="13 15">
        <text>2 Fe(III)-[cytochrome b5] + NADH = 2 Fe(II)-[cytochrome b5] + NAD(+) + H(+)</text>
        <dbReference type="Rhea" id="RHEA:46680"/>
        <dbReference type="Rhea" id="RHEA-COMP:10438"/>
        <dbReference type="Rhea" id="RHEA-COMP:10439"/>
        <dbReference type="ChEBI" id="CHEBI:15378"/>
        <dbReference type="ChEBI" id="CHEBI:29033"/>
        <dbReference type="ChEBI" id="CHEBI:29034"/>
        <dbReference type="ChEBI" id="CHEBI:57540"/>
        <dbReference type="ChEBI" id="CHEBI:57945"/>
        <dbReference type="EC" id="1.6.2.2"/>
    </reaction>
</comment>